<dbReference type="SUPFAM" id="SSF48452">
    <property type="entry name" value="TPR-like"/>
    <property type="match status" value="1"/>
</dbReference>
<keyword evidence="3" id="KW-1185">Reference proteome</keyword>
<dbReference type="Proteomes" id="UP001596074">
    <property type="component" value="Unassembled WGS sequence"/>
</dbReference>
<gene>
    <name evidence="2" type="ORF">ACFPZN_53765</name>
</gene>
<dbReference type="SMART" id="SM00028">
    <property type="entry name" value="TPR"/>
    <property type="match status" value="3"/>
</dbReference>
<proteinExistence type="predicted"/>
<dbReference type="InterPro" id="IPR027417">
    <property type="entry name" value="P-loop_NTPase"/>
</dbReference>
<evidence type="ECO:0000313" key="3">
    <source>
        <dbReference type="Proteomes" id="UP001596074"/>
    </source>
</evidence>
<feature type="compositionally biased region" description="Basic and acidic residues" evidence="1">
    <location>
        <begin position="688"/>
        <end position="712"/>
    </location>
</feature>
<dbReference type="RefSeq" id="WP_378292748.1">
    <property type="nucleotide sequence ID" value="NZ_JBHSON010000161.1"/>
</dbReference>
<dbReference type="EMBL" id="JBHSON010000161">
    <property type="protein sequence ID" value="MFC5754540.1"/>
    <property type="molecule type" value="Genomic_DNA"/>
</dbReference>
<evidence type="ECO:0000313" key="2">
    <source>
        <dbReference type="EMBL" id="MFC5754540.1"/>
    </source>
</evidence>
<dbReference type="PANTHER" id="PTHR47691:SF3">
    <property type="entry name" value="HTH-TYPE TRANSCRIPTIONAL REGULATOR RV0890C-RELATED"/>
    <property type="match status" value="1"/>
</dbReference>
<dbReference type="Gene3D" id="1.25.40.10">
    <property type="entry name" value="Tetratricopeptide repeat domain"/>
    <property type="match status" value="2"/>
</dbReference>
<protein>
    <recommendedName>
        <fullName evidence="4">Tetratricopeptide repeat protein</fullName>
    </recommendedName>
</protein>
<reference evidence="3" key="1">
    <citation type="journal article" date="2019" name="Int. J. Syst. Evol. Microbiol.">
        <title>The Global Catalogue of Microorganisms (GCM) 10K type strain sequencing project: providing services to taxonomists for standard genome sequencing and annotation.</title>
        <authorList>
            <consortium name="The Broad Institute Genomics Platform"/>
            <consortium name="The Broad Institute Genome Sequencing Center for Infectious Disease"/>
            <person name="Wu L."/>
            <person name="Ma J."/>
        </authorList>
    </citation>
    <scope>NUCLEOTIDE SEQUENCE [LARGE SCALE GENOMIC DNA]</scope>
    <source>
        <strain evidence="3">KCTC 42087</strain>
    </source>
</reference>
<comment type="caution">
    <text evidence="2">The sequence shown here is derived from an EMBL/GenBank/DDBJ whole genome shotgun (WGS) entry which is preliminary data.</text>
</comment>
<dbReference type="Gene3D" id="3.40.50.300">
    <property type="entry name" value="P-loop containing nucleotide triphosphate hydrolases"/>
    <property type="match status" value="1"/>
</dbReference>
<evidence type="ECO:0008006" key="4">
    <source>
        <dbReference type="Google" id="ProtNLM"/>
    </source>
</evidence>
<evidence type="ECO:0000256" key="1">
    <source>
        <dbReference type="SAM" id="MobiDB-lite"/>
    </source>
</evidence>
<name>A0ABW1AJ30_9ACTN</name>
<dbReference type="PANTHER" id="PTHR47691">
    <property type="entry name" value="REGULATOR-RELATED"/>
    <property type="match status" value="1"/>
</dbReference>
<dbReference type="InterPro" id="IPR019734">
    <property type="entry name" value="TPR_rpt"/>
</dbReference>
<sequence>MSGSVVGSIIQAGTVQGGVHLHQVVPKGWPLPAPAQLLPPRPYFADRTAELERLIQVSDAVTGSGDPATVVISGVGGVGKTSLGLAWLNRVREHFPDGQLYSNLRGFSGADPVTPGEPLGYFLRSLGVPPDVVPSDLGEQAALFRSLTAGRRLIIMLDGAASAAQVRPMFPGHGPTLVLVTSRRRLPGLALDGASFLPLGPLDEDGAVQLLDRMLGGVRTRAEPAATRSLAALCGRLPLALCTSAARLAIRGNWPISRVVGELADERGRLASLSHGDEGEISVRLVFDVTYRDLPADAARLYRLLSVHPGVHFDVSDAAAVVDSSTEQVAGPLETLADANLVEEEPDGRHRFHDLARLHARDMANREETEDSRVRAFERLLESRLGIAVAADRTVIPGRWHLGRHYEAASAASFTDTADALDWLERELPNLVDMVTTAHDLGLHREVWELCEAMWGLFTFRKHYASWIRTHEAGAASASALGDPRAEARMLEALASAHLNLRDFRTAADLSVRALQLEREAGHARGEAVALECLGVARLATDDIAGAIDAFNRAREIQGEIGIERGVAMMTRRLGEALARDGRTSEAIDHLSRALGYFDEQGDDYNRARILMGIAGALAAEGRLRDAGDRLSSALEAATRAGARHEQGNAHLALARLARHDGDADSEHAHLEQAHAVFEALGAPQATETRDRLAEIGSRDGGAERPRVIPDR</sequence>
<dbReference type="PRINTS" id="PR00364">
    <property type="entry name" value="DISEASERSIST"/>
</dbReference>
<feature type="region of interest" description="Disordered" evidence="1">
    <location>
        <begin position="685"/>
        <end position="712"/>
    </location>
</feature>
<organism evidence="2 3">
    <name type="scientific">Actinomadura rugatobispora</name>
    <dbReference type="NCBI Taxonomy" id="1994"/>
    <lineage>
        <taxon>Bacteria</taxon>
        <taxon>Bacillati</taxon>
        <taxon>Actinomycetota</taxon>
        <taxon>Actinomycetes</taxon>
        <taxon>Streptosporangiales</taxon>
        <taxon>Thermomonosporaceae</taxon>
        <taxon>Actinomadura</taxon>
    </lineage>
</organism>
<accession>A0ABW1AJ30</accession>
<dbReference type="InterPro" id="IPR011990">
    <property type="entry name" value="TPR-like_helical_dom_sf"/>
</dbReference>
<dbReference type="SUPFAM" id="SSF52540">
    <property type="entry name" value="P-loop containing nucleoside triphosphate hydrolases"/>
    <property type="match status" value="1"/>
</dbReference>